<evidence type="ECO:0000313" key="2">
    <source>
        <dbReference type="Proteomes" id="UP000283095"/>
    </source>
</evidence>
<gene>
    <name evidence="1" type="ORF">BAOM_1012</name>
</gene>
<dbReference type="AlphaFoldDB" id="A0A3T0KMX6"/>
<accession>A0A3T0KMX6</accession>
<dbReference type="Proteomes" id="UP000283095">
    <property type="component" value="Chromosome"/>
</dbReference>
<evidence type="ECO:0000313" key="1">
    <source>
        <dbReference type="EMBL" id="AZV41623.1"/>
    </source>
</evidence>
<proteinExistence type="predicted"/>
<dbReference type="EMBL" id="CP026095">
    <property type="protein sequence ID" value="AZV41623.1"/>
    <property type="molecule type" value="Genomic_DNA"/>
</dbReference>
<name>A0A3T0KMX6_9BACI</name>
<organism evidence="1 2">
    <name type="scientific">Peribacillus asahii</name>
    <dbReference type="NCBI Taxonomy" id="228899"/>
    <lineage>
        <taxon>Bacteria</taxon>
        <taxon>Bacillati</taxon>
        <taxon>Bacillota</taxon>
        <taxon>Bacilli</taxon>
        <taxon>Bacillales</taxon>
        <taxon>Bacillaceae</taxon>
        <taxon>Peribacillus</taxon>
    </lineage>
</organism>
<reference evidence="1 2" key="1">
    <citation type="submission" date="2018-01" db="EMBL/GenBank/DDBJ databases">
        <title>Bacillus asahii Genome sequencing and assembly.</title>
        <authorList>
            <person name="Jiang H."/>
            <person name="Feng Y."/>
            <person name="Zhao F."/>
            <person name="Lin X."/>
        </authorList>
    </citation>
    <scope>NUCLEOTIDE SEQUENCE [LARGE SCALE GENOMIC DNA]</scope>
    <source>
        <strain evidence="1 2">OM18</strain>
    </source>
</reference>
<protein>
    <submittedName>
        <fullName evidence="1">Uncharacterized protein</fullName>
    </submittedName>
</protein>
<sequence length="50" mass="5934">MSQKPFAIFSNIPTLRKAKSARIRQQKIYQKLKKNDHPTTYWTVIPFLSL</sequence>
<dbReference type="KEGG" id="pasa:BAOM_1012"/>